<evidence type="ECO:0000313" key="4">
    <source>
        <dbReference type="Proteomes" id="UP000284243"/>
    </source>
</evidence>
<dbReference type="AlphaFoldDB" id="A0A412TRF5"/>
<protein>
    <submittedName>
        <fullName evidence="2">DUF3575 domain-containing protein</fullName>
    </submittedName>
</protein>
<dbReference type="Proteomes" id="UP000284243">
    <property type="component" value="Unassembled WGS sequence"/>
</dbReference>
<dbReference type="InterPro" id="IPR021958">
    <property type="entry name" value="DUF3575"/>
</dbReference>
<reference evidence="4 5" key="1">
    <citation type="submission" date="2018-08" db="EMBL/GenBank/DDBJ databases">
        <title>A genome reference for cultivated species of the human gut microbiota.</title>
        <authorList>
            <person name="Zou Y."/>
            <person name="Xue W."/>
            <person name="Luo G."/>
        </authorList>
    </citation>
    <scope>NUCLEOTIDE SEQUENCE [LARGE SCALE GENOMIC DNA]</scope>
    <source>
        <strain evidence="2 4">AF16-14</strain>
        <strain evidence="3 5">OF03-11</strain>
    </source>
</reference>
<dbReference type="RefSeq" id="WP_046403242.1">
    <property type="nucleotide sequence ID" value="NZ_JADMUD010000005.1"/>
</dbReference>
<gene>
    <name evidence="2" type="ORF">DWW57_08890</name>
    <name evidence="3" type="ORF">DXA53_11520</name>
</gene>
<dbReference type="EMBL" id="QSCO01000015">
    <property type="protein sequence ID" value="RGY05911.1"/>
    <property type="molecule type" value="Genomic_DNA"/>
</dbReference>
<feature type="compositionally biased region" description="Polar residues" evidence="1">
    <location>
        <begin position="240"/>
        <end position="249"/>
    </location>
</feature>
<dbReference type="Gene3D" id="3.30.1330.60">
    <property type="entry name" value="OmpA-like domain"/>
    <property type="match status" value="1"/>
</dbReference>
<evidence type="ECO:0000313" key="5">
    <source>
        <dbReference type="Proteomes" id="UP000284434"/>
    </source>
</evidence>
<dbReference type="EMBL" id="QRYC01000010">
    <property type="protein sequence ID" value="RGU56368.1"/>
    <property type="molecule type" value="Genomic_DNA"/>
</dbReference>
<dbReference type="SUPFAM" id="SSF103088">
    <property type="entry name" value="OmpA-like"/>
    <property type="match status" value="1"/>
</dbReference>
<accession>A0A412TRF5</accession>
<dbReference type="Pfam" id="PF12099">
    <property type="entry name" value="DUF3575"/>
    <property type="match status" value="1"/>
</dbReference>
<dbReference type="Proteomes" id="UP000284434">
    <property type="component" value="Unassembled WGS sequence"/>
</dbReference>
<feature type="region of interest" description="Disordered" evidence="1">
    <location>
        <begin position="232"/>
        <end position="251"/>
    </location>
</feature>
<comment type="caution">
    <text evidence="2">The sequence shown here is derived from an EMBL/GenBank/DDBJ whole genome shotgun (WGS) entry which is preliminary data.</text>
</comment>
<evidence type="ECO:0000313" key="3">
    <source>
        <dbReference type="EMBL" id="RGY05911.1"/>
    </source>
</evidence>
<evidence type="ECO:0000256" key="1">
    <source>
        <dbReference type="SAM" id="MobiDB-lite"/>
    </source>
</evidence>
<organism evidence="2 4">
    <name type="scientific">Odoribacter splanchnicus</name>
    <dbReference type="NCBI Taxonomy" id="28118"/>
    <lineage>
        <taxon>Bacteria</taxon>
        <taxon>Pseudomonadati</taxon>
        <taxon>Bacteroidota</taxon>
        <taxon>Bacteroidia</taxon>
        <taxon>Bacteroidales</taxon>
        <taxon>Odoribacteraceae</taxon>
        <taxon>Odoribacter</taxon>
    </lineage>
</organism>
<name>A0A412TRF5_9BACT</name>
<proteinExistence type="predicted"/>
<evidence type="ECO:0000313" key="2">
    <source>
        <dbReference type="EMBL" id="RGU56368.1"/>
    </source>
</evidence>
<dbReference type="InterPro" id="IPR036737">
    <property type="entry name" value="OmpA-like_sf"/>
</dbReference>
<sequence>MKKILFIGLLFVLAGTGVWSQEVSDSVRIHYRRGYRGVDPDYHNNRSELERFIRTLRREQESARLERVVICSWTSPDGVTRYNELLAGRRADSLKSWLVRHAQIPGELVSVRGEGIGWGVLRQLVAVSDMLYKDEVLHILDNTPVWIRDSHGKIVDGRKKQLMDLRGGQPYNYMMENIFPEVRSSLSTICYRKSAPSIDKVTTGTAPTDSALAEKEETETAGFRNTAALISAGPGADTPAETSPVTSPKASGKLREALAQNLVIKTNLLYDALLMPSLEAEYRFNDRWTVNLEGEIAWWKNDGKHKYYQLATISPEVRWWFGQQKNNPWHGHYLGLFGGFSWFDLENKENGYQGEAEIAGLSYGYMFPIARRLSLEAGLGLGYLHSKYEEYEPVPHMGGTHYVYLQTKRVDYFGPLKLKLALVWHLQDINRKKGGAQ</sequence>